<dbReference type="PANTHER" id="PTHR13353">
    <property type="entry name" value="TRANSMEMBRANE PROTEIN 19"/>
    <property type="match status" value="1"/>
</dbReference>
<dbReference type="EMBL" id="CAWYQH010000108">
    <property type="protein sequence ID" value="CAK8688920.1"/>
    <property type="molecule type" value="Genomic_DNA"/>
</dbReference>
<sequence length="528" mass="57368">MVGGVSVVSPGRLLLAGIVPIFFALREVSKKSLTLSGIFAASVVGFVLTLANLCFIASILVFFLTSSKLTKFRAERKAKQDEEASEGSVRTWLNVLNNGGVPTALASLYAVEVGCKETAIDFDDPYLYVSSWLSIAVLGAVASACGDTWASEVGAAVGKGTATLITTGETVPAGTNGGVTVVGTVASACGGAVIGLTYAIMNYLTTDLMHVPWFLIGLGATAGFLGSFLDSLFGATAQYSGFDEDSKKIVNIVLMASSTSNWFGNLVKLSRVQQSSYFWIASHNIKPPVVTSSKSSCTLITSKNISSSAFLSQDSSGKYSRMGSSRFLAHNIKDQAVYSQKKMYELDDKYGFIPNLHRYLSHRPEQFRCLMKYHKTIKSRENSNLTEEDREMIGLATSAYNGCLYCVISHAGAHRLFSGNPSLADQIAVNYNQADLDDRQRAILSLSMSVTKCDVLTEKHFSELAKHGLDEEDAWDIASLASFSSMMNRMVTFLDVKPNEEYYSLGRERTRSEDPDVEEVLSRKKDNL</sequence>
<dbReference type="Gene3D" id="1.20.1290.10">
    <property type="entry name" value="AhpD-like"/>
    <property type="match status" value="1"/>
</dbReference>
<keyword evidence="6 8" id="KW-0472">Membrane</keyword>
<evidence type="ECO:0000313" key="11">
    <source>
        <dbReference type="Proteomes" id="UP001642483"/>
    </source>
</evidence>
<comment type="caution">
    <text evidence="10">The sequence shown here is derived from an EMBL/GenBank/DDBJ whole genome shotgun (WGS) entry which is preliminary data.</text>
</comment>
<evidence type="ECO:0000256" key="2">
    <source>
        <dbReference type="ARBA" id="ARBA00009012"/>
    </source>
</evidence>
<comment type="similarity">
    <text evidence="2">Belongs to the TMEM19 family.</text>
</comment>
<feature type="transmembrane region" description="Helical" evidence="8">
    <location>
        <begin position="211"/>
        <end position="229"/>
    </location>
</feature>
<name>A0ABP0GFG9_CLALP</name>
<dbReference type="Gene3D" id="1.20.5.810">
    <property type="entry name" value="AhpD-like"/>
    <property type="match status" value="1"/>
</dbReference>
<evidence type="ECO:0000256" key="6">
    <source>
        <dbReference type="ARBA" id="ARBA00023136"/>
    </source>
</evidence>
<evidence type="ECO:0000256" key="1">
    <source>
        <dbReference type="ARBA" id="ARBA00004141"/>
    </source>
</evidence>
<keyword evidence="5 8" id="KW-1133">Transmembrane helix</keyword>
<feature type="transmembrane region" description="Helical" evidence="8">
    <location>
        <begin position="179"/>
        <end position="199"/>
    </location>
</feature>
<organism evidence="10 11">
    <name type="scientific">Clavelina lepadiformis</name>
    <name type="common">Light-bulb sea squirt</name>
    <name type="synonym">Ascidia lepadiformis</name>
    <dbReference type="NCBI Taxonomy" id="159417"/>
    <lineage>
        <taxon>Eukaryota</taxon>
        <taxon>Metazoa</taxon>
        <taxon>Chordata</taxon>
        <taxon>Tunicata</taxon>
        <taxon>Ascidiacea</taxon>
        <taxon>Aplousobranchia</taxon>
        <taxon>Clavelinidae</taxon>
        <taxon>Clavelina</taxon>
    </lineage>
</organism>
<dbReference type="InterPro" id="IPR002794">
    <property type="entry name" value="DUF92_TMEM19"/>
</dbReference>
<evidence type="ECO:0000256" key="5">
    <source>
        <dbReference type="ARBA" id="ARBA00022989"/>
    </source>
</evidence>
<evidence type="ECO:0000256" key="7">
    <source>
        <dbReference type="SAM" id="MobiDB-lite"/>
    </source>
</evidence>
<gene>
    <name evidence="10" type="ORF">CVLEPA_LOCUS20873</name>
</gene>
<feature type="domain" description="Carboxymuconolactone decarboxylase-like" evidence="9">
    <location>
        <begin position="365"/>
        <end position="412"/>
    </location>
</feature>
<evidence type="ECO:0000256" key="3">
    <source>
        <dbReference type="ARBA" id="ARBA00014258"/>
    </source>
</evidence>
<comment type="subcellular location">
    <subcellularLocation>
        <location evidence="1">Membrane</location>
        <topology evidence="1">Multi-pass membrane protein</topology>
    </subcellularLocation>
</comment>
<dbReference type="PANTHER" id="PTHR13353:SF5">
    <property type="entry name" value="TRANSMEMBRANE PROTEIN 19"/>
    <property type="match status" value="1"/>
</dbReference>
<protein>
    <recommendedName>
        <fullName evidence="3">Transmembrane protein 19</fullName>
    </recommendedName>
</protein>
<keyword evidence="11" id="KW-1185">Reference proteome</keyword>
<dbReference type="SUPFAM" id="SSF69118">
    <property type="entry name" value="AhpD-like"/>
    <property type="match status" value="1"/>
</dbReference>
<feature type="transmembrane region" description="Helical" evidence="8">
    <location>
        <begin position="6"/>
        <end position="25"/>
    </location>
</feature>
<proteinExistence type="inferred from homology"/>
<dbReference type="InterPro" id="IPR029032">
    <property type="entry name" value="AhpD-like"/>
</dbReference>
<feature type="transmembrane region" description="Helical" evidence="8">
    <location>
        <begin position="37"/>
        <end position="64"/>
    </location>
</feature>
<dbReference type="NCBIfam" id="TIGR00778">
    <property type="entry name" value="ahpD_dom"/>
    <property type="match status" value="1"/>
</dbReference>
<evidence type="ECO:0000256" key="4">
    <source>
        <dbReference type="ARBA" id="ARBA00022692"/>
    </source>
</evidence>
<evidence type="ECO:0000256" key="8">
    <source>
        <dbReference type="SAM" id="Phobius"/>
    </source>
</evidence>
<reference evidence="10 11" key="1">
    <citation type="submission" date="2024-02" db="EMBL/GenBank/DDBJ databases">
        <authorList>
            <person name="Daric V."/>
            <person name="Darras S."/>
        </authorList>
    </citation>
    <scope>NUCLEOTIDE SEQUENCE [LARGE SCALE GENOMIC DNA]</scope>
</reference>
<dbReference type="Pfam" id="PF02627">
    <property type="entry name" value="CMD"/>
    <property type="match status" value="1"/>
</dbReference>
<evidence type="ECO:0000313" key="10">
    <source>
        <dbReference type="EMBL" id="CAK8688920.1"/>
    </source>
</evidence>
<feature type="region of interest" description="Disordered" evidence="7">
    <location>
        <begin position="507"/>
        <end position="528"/>
    </location>
</feature>
<dbReference type="Pfam" id="PF01940">
    <property type="entry name" value="DUF92"/>
    <property type="match status" value="1"/>
</dbReference>
<evidence type="ECO:0000259" key="9">
    <source>
        <dbReference type="Pfam" id="PF02627"/>
    </source>
</evidence>
<dbReference type="NCBIfam" id="TIGR01926">
    <property type="entry name" value="peroxid_rel"/>
    <property type="match status" value="1"/>
</dbReference>
<dbReference type="InterPro" id="IPR003779">
    <property type="entry name" value="CMD-like"/>
</dbReference>
<dbReference type="InterPro" id="IPR004675">
    <property type="entry name" value="AhpD_core"/>
</dbReference>
<dbReference type="InterPro" id="IPR010195">
    <property type="entry name" value="Uncharacterised_peroxidase-rel"/>
</dbReference>
<dbReference type="Proteomes" id="UP001642483">
    <property type="component" value="Unassembled WGS sequence"/>
</dbReference>
<keyword evidence="4 8" id="KW-0812">Transmembrane</keyword>
<accession>A0ABP0GFG9</accession>